<accession>A0A498L833</accession>
<evidence type="ECO:0000256" key="2">
    <source>
        <dbReference type="ARBA" id="ARBA00008314"/>
    </source>
</evidence>
<keyword evidence="14" id="KW-1185">Reference proteome</keyword>
<feature type="region of interest" description="Actin-binding" evidence="10">
    <location>
        <begin position="1001"/>
        <end position="1023"/>
    </location>
</feature>
<dbReference type="Gene3D" id="1.20.5.190">
    <property type="match status" value="1"/>
</dbReference>
<evidence type="ECO:0000256" key="3">
    <source>
        <dbReference type="ARBA" id="ARBA00022490"/>
    </source>
</evidence>
<dbReference type="Proteomes" id="UP000290572">
    <property type="component" value="Unassembled WGS sequence"/>
</dbReference>
<feature type="compositionally biased region" description="Polar residues" evidence="11">
    <location>
        <begin position="31"/>
        <end position="46"/>
    </location>
</feature>
<dbReference type="Gene3D" id="1.20.5.4820">
    <property type="match status" value="1"/>
</dbReference>
<dbReference type="PANTHER" id="PTHR22692">
    <property type="entry name" value="MYOSIN VII, XV"/>
    <property type="match status" value="1"/>
</dbReference>
<dbReference type="InterPro" id="IPR001609">
    <property type="entry name" value="Myosin_head_motor_dom-like"/>
</dbReference>
<keyword evidence="6" id="KW-0175">Coiled coil</keyword>
<dbReference type="PROSITE" id="PS50096">
    <property type="entry name" value="IQ"/>
    <property type="match status" value="2"/>
</dbReference>
<protein>
    <submittedName>
        <fullName evidence="13">Unconventional myosin-XV-like protein</fullName>
    </submittedName>
</protein>
<dbReference type="Gene3D" id="1.20.58.530">
    <property type="match status" value="1"/>
</dbReference>
<dbReference type="EMBL" id="QBIY01013482">
    <property type="protein sequence ID" value="RXN03513.1"/>
    <property type="molecule type" value="Genomic_DNA"/>
</dbReference>
<evidence type="ECO:0000256" key="6">
    <source>
        <dbReference type="ARBA" id="ARBA00023054"/>
    </source>
</evidence>
<evidence type="ECO:0000256" key="10">
    <source>
        <dbReference type="PROSITE-ProRule" id="PRU00782"/>
    </source>
</evidence>
<comment type="subcellular location">
    <subcellularLocation>
        <location evidence="1">Cytoplasm</location>
    </subcellularLocation>
</comment>
<dbReference type="Gene3D" id="3.40.850.10">
    <property type="entry name" value="Kinesin motor domain"/>
    <property type="match status" value="3"/>
</dbReference>
<organism evidence="13 14">
    <name type="scientific">Labeo rohita</name>
    <name type="common">Indian major carp</name>
    <name type="synonym">Cyprinus rohita</name>
    <dbReference type="NCBI Taxonomy" id="84645"/>
    <lineage>
        <taxon>Eukaryota</taxon>
        <taxon>Metazoa</taxon>
        <taxon>Chordata</taxon>
        <taxon>Craniata</taxon>
        <taxon>Vertebrata</taxon>
        <taxon>Euteleostomi</taxon>
        <taxon>Actinopterygii</taxon>
        <taxon>Neopterygii</taxon>
        <taxon>Teleostei</taxon>
        <taxon>Ostariophysi</taxon>
        <taxon>Cypriniformes</taxon>
        <taxon>Cyprinidae</taxon>
        <taxon>Labeoninae</taxon>
        <taxon>Labeonini</taxon>
        <taxon>Labeo</taxon>
    </lineage>
</organism>
<dbReference type="PANTHER" id="PTHR22692:SF21">
    <property type="entry name" value="MYOSIN XVA"/>
    <property type="match status" value="1"/>
</dbReference>
<keyword evidence="8" id="KW-0505">Motor protein</keyword>
<evidence type="ECO:0000256" key="11">
    <source>
        <dbReference type="SAM" id="MobiDB-lite"/>
    </source>
</evidence>
<dbReference type="GO" id="GO:0003774">
    <property type="term" value="F:cytoskeletal motor activity"/>
    <property type="evidence" value="ECO:0007669"/>
    <property type="project" value="InterPro"/>
</dbReference>
<evidence type="ECO:0000313" key="14">
    <source>
        <dbReference type="Proteomes" id="UP000290572"/>
    </source>
</evidence>
<proteinExistence type="inferred from homology"/>
<dbReference type="PRINTS" id="PR00193">
    <property type="entry name" value="MYOSINHEAVY"/>
</dbReference>
<dbReference type="Pfam" id="PF00063">
    <property type="entry name" value="Myosin_head"/>
    <property type="match status" value="1"/>
</dbReference>
<dbReference type="AlphaFoldDB" id="A0A498L833"/>
<keyword evidence="4" id="KW-0547">Nucleotide-binding</keyword>
<feature type="region of interest" description="Disordered" evidence="11">
    <location>
        <begin position="1"/>
        <end position="46"/>
    </location>
</feature>
<dbReference type="FunFam" id="1.10.10.820:FF:000001">
    <property type="entry name" value="Myosin heavy chain"/>
    <property type="match status" value="2"/>
</dbReference>
<dbReference type="GO" id="GO:0003779">
    <property type="term" value="F:actin binding"/>
    <property type="evidence" value="ECO:0007669"/>
    <property type="project" value="UniProtKB-KW"/>
</dbReference>
<dbReference type="InterPro" id="IPR027417">
    <property type="entry name" value="P-loop_NTPase"/>
</dbReference>
<dbReference type="STRING" id="84645.A0A498L833"/>
<dbReference type="Pfam" id="PF00612">
    <property type="entry name" value="IQ"/>
    <property type="match status" value="2"/>
</dbReference>
<gene>
    <name evidence="13" type="ORF">ROHU_035806</name>
</gene>
<dbReference type="Gene3D" id="1.10.10.820">
    <property type="match status" value="1"/>
</dbReference>
<dbReference type="GO" id="GO:0005737">
    <property type="term" value="C:cytoplasm"/>
    <property type="evidence" value="ECO:0007669"/>
    <property type="project" value="UniProtKB-SubCell"/>
</dbReference>
<comment type="caution">
    <text evidence="13">The sequence shown here is derived from an EMBL/GenBank/DDBJ whole genome shotgun (WGS) entry which is preliminary data.</text>
</comment>
<dbReference type="SMART" id="SM00242">
    <property type="entry name" value="MYSc"/>
    <property type="match status" value="1"/>
</dbReference>
<dbReference type="Gene3D" id="1.20.120.720">
    <property type="entry name" value="Myosin VI head, motor domain, U50 subdomain"/>
    <property type="match status" value="1"/>
</dbReference>
<evidence type="ECO:0000256" key="7">
    <source>
        <dbReference type="ARBA" id="ARBA00023123"/>
    </source>
</evidence>
<dbReference type="SUPFAM" id="SSF52540">
    <property type="entry name" value="P-loop containing nucleoside triphosphate hydrolases"/>
    <property type="match status" value="2"/>
</dbReference>
<evidence type="ECO:0000256" key="4">
    <source>
        <dbReference type="ARBA" id="ARBA00022741"/>
    </source>
</evidence>
<evidence type="ECO:0000256" key="5">
    <source>
        <dbReference type="ARBA" id="ARBA00022840"/>
    </source>
</evidence>
<keyword evidence="9 10" id="KW-0009">Actin-binding</keyword>
<evidence type="ECO:0000256" key="9">
    <source>
        <dbReference type="ARBA" id="ARBA00023203"/>
    </source>
</evidence>
<dbReference type="InterPro" id="IPR051567">
    <property type="entry name" value="Unconventional_Myosin_ATPase"/>
</dbReference>
<dbReference type="FunFam" id="1.20.58.530:FF:000005">
    <property type="entry name" value="unconventional myosin-IXa isoform X1"/>
    <property type="match status" value="1"/>
</dbReference>
<dbReference type="GO" id="GO:0005524">
    <property type="term" value="F:ATP binding"/>
    <property type="evidence" value="ECO:0007669"/>
    <property type="project" value="UniProtKB-KW"/>
</dbReference>
<dbReference type="GO" id="GO:0048731">
    <property type="term" value="P:system development"/>
    <property type="evidence" value="ECO:0007669"/>
    <property type="project" value="UniProtKB-ARBA"/>
</dbReference>
<dbReference type="SMART" id="SM00015">
    <property type="entry name" value="IQ"/>
    <property type="match status" value="3"/>
</dbReference>
<keyword evidence="7 10" id="KW-0518">Myosin</keyword>
<evidence type="ECO:0000313" key="13">
    <source>
        <dbReference type="EMBL" id="RXN03513.1"/>
    </source>
</evidence>
<name>A0A498L833_LABRO</name>
<keyword evidence="5" id="KW-0067">ATP-binding</keyword>
<comment type="similarity">
    <text evidence="2 10">Belongs to the TRAFAC class myosin-kinesin ATPase superfamily. Myosin family.</text>
</comment>
<comment type="caution">
    <text evidence="10">Lacks conserved residue(s) required for the propagation of feature annotation.</text>
</comment>
<reference evidence="13 14" key="1">
    <citation type="submission" date="2018-03" db="EMBL/GenBank/DDBJ databases">
        <title>Draft genome sequence of Rohu Carp (Labeo rohita).</title>
        <authorList>
            <person name="Das P."/>
            <person name="Kushwaha B."/>
            <person name="Joshi C.G."/>
            <person name="Kumar D."/>
            <person name="Nagpure N.S."/>
            <person name="Sahoo L."/>
            <person name="Das S.P."/>
            <person name="Bit A."/>
            <person name="Patnaik S."/>
            <person name="Meher P.K."/>
            <person name="Jayasankar P."/>
            <person name="Koringa P.G."/>
            <person name="Patel N.V."/>
            <person name="Hinsu A.T."/>
            <person name="Kumar R."/>
            <person name="Pandey M."/>
            <person name="Agarwal S."/>
            <person name="Srivastava S."/>
            <person name="Singh M."/>
            <person name="Iquebal M.A."/>
            <person name="Jaiswal S."/>
            <person name="Angadi U.B."/>
            <person name="Kumar N."/>
            <person name="Raza M."/>
            <person name="Shah T.M."/>
            <person name="Rai A."/>
            <person name="Jena J.K."/>
        </authorList>
    </citation>
    <scope>NUCLEOTIDE SEQUENCE [LARGE SCALE GENOMIC DNA]</scope>
    <source>
        <strain evidence="13">DASCIFA01</strain>
        <tissue evidence="13">Testis</tissue>
    </source>
</reference>
<dbReference type="PROSITE" id="PS51456">
    <property type="entry name" value="MYOSIN_MOTOR"/>
    <property type="match status" value="1"/>
</dbReference>
<dbReference type="GO" id="GO:0016459">
    <property type="term" value="C:myosin complex"/>
    <property type="evidence" value="ECO:0007669"/>
    <property type="project" value="UniProtKB-KW"/>
</dbReference>
<feature type="domain" description="Myosin motor" evidence="12">
    <location>
        <begin position="315"/>
        <end position="1122"/>
    </location>
</feature>
<keyword evidence="3" id="KW-0963">Cytoplasm</keyword>
<sequence>MSGSPHSIVAPQEVQNPNIRKASYRLPDGTLVSNDTDQTADATNSSPYLGSALQNINLRKASYKLPDGSLFSRNQPVEEPSTPILSSALLNSNLRKASYRLPDGTLLTKGNEKEPEKSISSNLSSALQNVGKANYRLPSTSGLFGKPKQEQATPSMLSSALQNQNLRKASYRLPDGSIVTRGQPAQTASPTSPFLGSALSNVNLRKASYKLPTTLGRSPEDPRYAVVTPQIQGQSGEHWAQNQIIDLHEPDDVWSSERVLPHHTVQNLTKWSMYRDEELENFVIPVFPGQETDSTEPAWLPDREGEPQGNWYDKTYIGSILVSVNPYKMFNIYGTDMVLQHKGHALGENPPGESGSGKTETTKLVLRYLAAIHHKQNITQQILEATPLLESFGNAKTVRNDNSSRFGKYMEIFMEGGVISGAITSQYLLEKSRIVFQAKDERNYHIFYEMLAGLPSQQKQSLYLQDAETYYYLNQGGDCEIVGKNDEEDFRRLLSAMEILHFSAEDQSSVFRILSSILHLGNVFFERYETESQEVAYVVSAQEIRVVAEILQISPEGLQKSITFKVTILEATPLLESFGNAKTVRNDNSSRFGKYMEIFMEGGVISGAITSQYLLEKSRIVFQAKDERNYHIFYEMLAGLPSQQKQSLYLQDAETYYYLNQGGDCEIVGKNDEEDFRRLLSAMEILHFSAEDQSSVFRILSSILHLGNVFFERYETESQEVAYVVSAQEIRVVAEILQISPEGLQKSITFKVTETMREKIFTPLTVESAIDARDAVAKILYSLLFSWLTDRINRQVYPRNEAFSISILDIYGFEDLTFNSFEQLCINYANEYLQFFFNRVIFKEEQDEYNREQINWEDVPFSDNQACIDIIAAKPHGILRILDDQSGFPQATDHTFLQKCHYHHGNNPLYSKPKMPLPEFTIKHYAGKVTYQVHKFLDKNYDQVRQDVLDLFIHSKNKMVAYLFMSHAETLNQQKSFIGKNSTITRRHQPSTVAAKFQQSLMELIEKMERANPYFVRCIKPNQNKEPGVFDMELVSAQLNYSGILETIRIRREGYPIRMQFDVFLFRYKSLLGLKQPPPANGENCVIMLRKLCPVRPGTFQVGVTKLFMKEDIYFLLESKRDRVRHIAALTLQRYVRMFFVRKRYTAFRMKIIRLQAHCRGFLARKRYVKMRASLVKFRSLIHMYVDRKRYIKLRYEARRKAEEEQKRIEMVIMAFTV</sequence>
<dbReference type="InterPro" id="IPR000048">
    <property type="entry name" value="IQ_motif_EF-hand-BS"/>
</dbReference>
<evidence type="ECO:0000256" key="1">
    <source>
        <dbReference type="ARBA" id="ARBA00004496"/>
    </source>
</evidence>
<dbReference type="InterPro" id="IPR036961">
    <property type="entry name" value="Kinesin_motor_dom_sf"/>
</dbReference>
<evidence type="ECO:0000256" key="8">
    <source>
        <dbReference type="ARBA" id="ARBA00023175"/>
    </source>
</evidence>
<evidence type="ECO:0000259" key="12">
    <source>
        <dbReference type="PROSITE" id="PS51456"/>
    </source>
</evidence>